<organism evidence="2 3">
    <name type="scientific">Champsocephalus esox</name>
    <name type="common">pike icefish</name>
    <dbReference type="NCBI Taxonomy" id="159716"/>
    <lineage>
        <taxon>Eukaryota</taxon>
        <taxon>Metazoa</taxon>
        <taxon>Chordata</taxon>
        <taxon>Craniata</taxon>
        <taxon>Vertebrata</taxon>
        <taxon>Euteleostomi</taxon>
        <taxon>Actinopterygii</taxon>
        <taxon>Neopterygii</taxon>
        <taxon>Teleostei</taxon>
        <taxon>Neoteleostei</taxon>
        <taxon>Acanthomorphata</taxon>
        <taxon>Eupercaria</taxon>
        <taxon>Perciformes</taxon>
        <taxon>Notothenioidei</taxon>
        <taxon>Channichthyidae</taxon>
        <taxon>Champsocephalus</taxon>
    </lineage>
</organism>
<feature type="region of interest" description="Disordered" evidence="1">
    <location>
        <begin position="103"/>
        <end position="138"/>
    </location>
</feature>
<protein>
    <submittedName>
        <fullName evidence="2">Uncharacterized protein</fullName>
    </submittedName>
</protein>
<comment type="caution">
    <text evidence="2">The sequence shown here is derived from an EMBL/GenBank/DDBJ whole genome shotgun (WGS) entry which is preliminary data.</text>
</comment>
<keyword evidence="3" id="KW-1185">Reference proteome</keyword>
<evidence type="ECO:0000313" key="2">
    <source>
        <dbReference type="EMBL" id="KAK5878338.1"/>
    </source>
</evidence>
<reference evidence="2 3" key="1">
    <citation type="journal article" date="2023" name="Mol. Biol. Evol.">
        <title>Genomics of Secondarily Temperate Adaptation in the Only Non-Antarctic Icefish.</title>
        <authorList>
            <person name="Rivera-Colon A.G."/>
            <person name="Rayamajhi N."/>
            <person name="Minhas B.F."/>
            <person name="Madrigal G."/>
            <person name="Bilyk K.T."/>
            <person name="Yoon V."/>
            <person name="Hune M."/>
            <person name="Gregory S."/>
            <person name="Cheng C.H.C."/>
            <person name="Catchen J.M."/>
        </authorList>
    </citation>
    <scope>NUCLEOTIDE SEQUENCE [LARGE SCALE GENOMIC DNA]</scope>
    <source>
        <strain evidence="2">JC2023a</strain>
    </source>
</reference>
<gene>
    <name evidence="2" type="ORF">CesoFtcFv8_023750</name>
</gene>
<accession>A0AAN8B4G4</accession>
<evidence type="ECO:0000256" key="1">
    <source>
        <dbReference type="SAM" id="MobiDB-lite"/>
    </source>
</evidence>
<dbReference type="AlphaFoldDB" id="A0AAN8B4G4"/>
<name>A0AAN8B4G4_9TELE</name>
<evidence type="ECO:0000313" key="3">
    <source>
        <dbReference type="Proteomes" id="UP001335648"/>
    </source>
</evidence>
<proteinExistence type="predicted"/>
<dbReference type="Proteomes" id="UP001335648">
    <property type="component" value="Unassembled WGS sequence"/>
</dbReference>
<sequence length="138" mass="14838">MSGGILKSECELDIYPTIRRPLKVVSRSDESVVLLKYLVIPYPCCDLPLNPECIAGHPTRLPTLSSSLGFITCCYPPIIHPTPAPALPPAPAAPTRYPLDGGVVAWTPGSTSPPSQPPLDPPRTLPDPPRHHPFILPP</sequence>
<dbReference type="EMBL" id="JAULUE010002065">
    <property type="protein sequence ID" value="KAK5878338.1"/>
    <property type="molecule type" value="Genomic_DNA"/>
</dbReference>
<feature type="compositionally biased region" description="Pro residues" evidence="1">
    <location>
        <begin position="114"/>
        <end position="127"/>
    </location>
</feature>